<comment type="caution">
    <text evidence="1">The sequence shown here is derived from an EMBL/GenBank/DDBJ whole genome shotgun (WGS) entry which is preliminary data.</text>
</comment>
<name>A0ACB9EMN7_9ASTR</name>
<evidence type="ECO:0000313" key="1">
    <source>
        <dbReference type="EMBL" id="KAI3759883.1"/>
    </source>
</evidence>
<accession>A0ACB9EMN7</accession>
<protein>
    <submittedName>
        <fullName evidence="1">Uncharacterized protein</fullName>
    </submittedName>
</protein>
<proteinExistence type="predicted"/>
<keyword evidence="2" id="KW-1185">Reference proteome</keyword>
<organism evidence="1 2">
    <name type="scientific">Smallanthus sonchifolius</name>
    <dbReference type="NCBI Taxonomy" id="185202"/>
    <lineage>
        <taxon>Eukaryota</taxon>
        <taxon>Viridiplantae</taxon>
        <taxon>Streptophyta</taxon>
        <taxon>Embryophyta</taxon>
        <taxon>Tracheophyta</taxon>
        <taxon>Spermatophyta</taxon>
        <taxon>Magnoliopsida</taxon>
        <taxon>eudicotyledons</taxon>
        <taxon>Gunneridae</taxon>
        <taxon>Pentapetalae</taxon>
        <taxon>asterids</taxon>
        <taxon>campanulids</taxon>
        <taxon>Asterales</taxon>
        <taxon>Asteraceae</taxon>
        <taxon>Asteroideae</taxon>
        <taxon>Heliantheae alliance</taxon>
        <taxon>Millerieae</taxon>
        <taxon>Smallanthus</taxon>
    </lineage>
</organism>
<gene>
    <name evidence="1" type="ORF">L1987_50267</name>
</gene>
<dbReference type="EMBL" id="CM042034">
    <property type="protein sequence ID" value="KAI3759883.1"/>
    <property type="molecule type" value="Genomic_DNA"/>
</dbReference>
<reference evidence="2" key="1">
    <citation type="journal article" date="2022" name="Mol. Ecol. Resour.">
        <title>The genomes of chicory, endive, great burdock and yacon provide insights into Asteraceae palaeo-polyploidization history and plant inulin production.</title>
        <authorList>
            <person name="Fan W."/>
            <person name="Wang S."/>
            <person name="Wang H."/>
            <person name="Wang A."/>
            <person name="Jiang F."/>
            <person name="Liu H."/>
            <person name="Zhao H."/>
            <person name="Xu D."/>
            <person name="Zhang Y."/>
        </authorList>
    </citation>
    <scope>NUCLEOTIDE SEQUENCE [LARGE SCALE GENOMIC DNA]</scope>
    <source>
        <strain evidence="2">cv. Yunnan</strain>
    </source>
</reference>
<sequence>MQRIRRVVSTLSQRKTLPRVSKSSNLNLVKTHRSVTIGGFKLRMEPTVTATPTPGYYRCVIATSPHLIVRYFSNARRPSYRLEIKQVIALLCQSRQPFTAEQINEACHVDVRHTMELFQSLVGNPKVKYDGKHFSFKSEHDVRDQTQLVQLIWRFADGIPVADLENEYPTVMEDLQALKAMGHIWLLRNNDLQEEVAYPRYDHRVPPIRVDDDLKKLFRSIELPSDMPGILGMKSTKRRFMVLNGNILNKPEQKKTKKTETKLTNAKS</sequence>
<dbReference type="Proteomes" id="UP001056120">
    <property type="component" value="Linkage Group LG17"/>
</dbReference>
<reference evidence="1 2" key="2">
    <citation type="journal article" date="2022" name="Mol. Ecol. Resour.">
        <title>The genomes of chicory, endive, great burdock and yacon provide insights into Asteraceae paleo-polyploidization history and plant inulin production.</title>
        <authorList>
            <person name="Fan W."/>
            <person name="Wang S."/>
            <person name="Wang H."/>
            <person name="Wang A."/>
            <person name="Jiang F."/>
            <person name="Liu H."/>
            <person name="Zhao H."/>
            <person name="Xu D."/>
            <person name="Zhang Y."/>
        </authorList>
    </citation>
    <scope>NUCLEOTIDE SEQUENCE [LARGE SCALE GENOMIC DNA]</scope>
    <source>
        <strain evidence="2">cv. Yunnan</strain>
        <tissue evidence="1">Leaves</tissue>
    </source>
</reference>
<evidence type="ECO:0000313" key="2">
    <source>
        <dbReference type="Proteomes" id="UP001056120"/>
    </source>
</evidence>